<dbReference type="EMBL" id="BARS01033379">
    <property type="protein sequence ID" value="GAG25283.1"/>
    <property type="molecule type" value="Genomic_DNA"/>
</dbReference>
<dbReference type="AlphaFoldDB" id="X0WL93"/>
<name>X0WL93_9ZZZZ</name>
<accession>X0WL93</accession>
<reference evidence="1" key="1">
    <citation type="journal article" date="2014" name="Front. Microbiol.">
        <title>High frequency of phylogenetically diverse reductive dehalogenase-homologous genes in deep subseafloor sedimentary metagenomes.</title>
        <authorList>
            <person name="Kawai M."/>
            <person name="Futagami T."/>
            <person name="Toyoda A."/>
            <person name="Takaki Y."/>
            <person name="Nishi S."/>
            <person name="Hori S."/>
            <person name="Arai W."/>
            <person name="Tsubouchi T."/>
            <person name="Morono Y."/>
            <person name="Uchiyama I."/>
            <person name="Ito T."/>
            <person name="Fujiyama A."/>
            <person name="Inagaki F."/>
            <person name="Takami H."/>
        </authorList>
    </citation>
    <scope>NUCLEOTIDE SEQUENCE</scope>
    <source>
        <strain evidence="1">Expedition CK06-06</strain>
    </source>
</reference>
<organism evidence="1">
    <name type="scientific">marine sediment metagenome</name>
    <dbReference type="NCBI Taxonomy" id="412755"/>
    <lineage>
        <taxon>unclassified sequences</taxon>
        <taxon>metagenomes</taxon>
        <taxon>ecological metagenomes</taxon>
    </lineage>
</organism>
<proteinExistence type="predicted"/>
<comment type="caution">
    <text evidence="1">The sequence shown here is derived from an EMBL/GenBank/DDBJ whole genome shotgun (WGS) entry which is preliminary data.</text>
</comment>
<feature type="non-terminal residue" evidence="1">
    <location>
        <position position="1"/>
    </location>
</feature>
<protein>
    <submittedName>
        <fullName evidence="1">Uncharacterized protein</fullName>
    </submittedName>
</protein>
<evidence type="ECO:0000313" key="1">
    <source>
        <dbReference type="EMBL" id="GAG25283.1"/>
    </source>
</evidence>
<gene>
    <name evidence="1" type="ORF">S01H1_51703</name>
</gene>
<sequence>WKYGVDYVILPYIPGGDAALVSFLEDVKATVSVDVAGTPLSEIPLMDEFNNWEDIDVWALPHYGVTSIARFVVGERGIPMVHHAQAASFAGDINYMSIYPGLVFATNGFLGGAQYERLEGIKGIGHAAVDGYYLVSAALIGFIILGNATMLTETEEEEEEIPV</sequence>